<name>A0A3N6WM93_9ACTN</name>
<feature type="transmembrane region" description="Helical" evidence="1">
    <location>
        <begin position="12"/>
        <end position="29"/>
    </location>
</feature>
<dbReference type="OrthoDB" id="4794495at2"/>
<dbReference type="RefSeq" id="WP_124236143.1">
    <property type="nucleotide sequence ID" value="NZ_JBHUFI010000003.1"/>
</dbReference>
<reference evidence="2 3" key="1">
    <citation type="submission" date="2018-11" db="EMBL/GenBank/DDBJ databases">
        <authorList>
            <person name="Li F."/>
        </authorList>
    </citation>
    <scope>NUCLEOTIDE SEQUENCE [LARGE SCALE GENOMIC DNA]</scope>
    <source>
        <strain evidence="2 3">YS17T</strain>
    </source>
</reference>
<feature type="transmembrane region" description="Helical" evidence="1">
    <location>
        <begin position="185"/>
        <end position="204"/>
    </location>
</feature>
<feature type="transmembrane region" description="Helical" evidence="1">
    <location>
        <begin position="233"/>
        <end position="253"/>
    </location>
</feature>
<comment type="caution">
    <text evidence="2">The sequence shown here is derived from an EMBL/GenBank/DDBJ whole genome shotgun (WGS) entry which is preliminary data.</text>
</comment>
<evidence type="ECO:0000313" key="3">
    <source>
        <dbReference type="Proteomes" id="UP000275225"/>
    </source>
</evidence>
<gene>
    <name evidence="2" type="ORF">EHW97_05390</name>
</gene>
<feature type="transmembrane region" description="Helical" evidence="1">
    <location>
        <begin position="132"/>
        <end position="158"/>
    </location>
</feature>
<proteinExistence type="predicted"/>
<dbReference type="Proteomes" id="UP000275225">
    <property type="component" value="Unassembled WGS sequence"/>
</dbReference>
<dbReference type="EMBL" id="RQJX01000005">
    <property type="protein sequence ID" value="RQN08686.1"/>
    <property type="molecule type" value="Genomic_DNA"/>
</dbReference>
<keyword evidence="1" id="KW-0472">Membrane</keyword>
<evidence type="ECO:0000313" key="2">
    <source>
        <dbReference type="EMBL" id="RQN08686.1"/>
    </source>
</evidence>
<feature type="transmembrane region" description="Helical" evidence="1">
    <location>
        <begin position="72"/>
        <end position="97"/>
    </location>
</feature>
<organism evidence="2 3">
    <name type="scientific">Aeromicrobium camelliae</name>
    <dbReference type="NCBI Taxonomy" id="1538144"/>
    <lineage>
        <taxon>Bacteria</taxon>
        <taxon>Bacillati</taxon>
        <taxon>Actinomycetota</taxon>
        <taxon>Actinomycetes</taxon>
        <taxon>Propionibacteriales</taxon>
        <taxon>Nocardioidaceae</taxon>
        <taxon>Aeromicrobium</taxon>
    </lineage>
</organism>
<accession>A0A3N6WM93</accession>
<keyword evidence="1" id="KW-0812">Transmembrane</keyword>
<feature type="transmembrane region" description="Helical" evidence="1">
    <location>
        <begin position="41"/>
        <end position="60"/>
    </location>
</feature>
<protein>
    <submittedName>
        <fullName evidence="2">Uncharacterized protein</fullName>
    </submittedName>
</protein>
<keyword evidence="3" id="KW-1185">Reference proteome</keyword>
<sequence>MKRAILSPSTIVVTVLSAIVSIPVVWIIAADPDDLVEPIGWYAMLPGVVPTAWAVLQAVWSRDPDRSGIMVALARTLAIPFIAAPVGAVANTVVVALPPVMDRVRAAQADGHHYWFAADAGHPVVQTLGLGLIAGLFASMLVGLALSVFVVLPAIAFVRPRQAIADNMLNGAPEHEAANTAVMRVFALMVMIIFASPTLIVVGANSASADGIGELFGGIGYYVAAPGDHLAEWSWLLGMALIPLGLLAGGFVWSRQRVDHAARDQLGRFRGLPNPRDQR</sequence>
<evidence type="ECO:0000256" key="1">
    <source>
        <dbReference type="SAM" id="Phobius"/>
    </source>
</evidence>
<dbReference type="AlphaFoldDB" id="A0A3N6WM93"/>
<keyword evidence="1" id="KW-1133">Transmembrane helix</keyword>